<proteinExistence type="predicted"/>
<dbReference type="AlphaFoldDB" id="A0A3S1B481"/>
<evidence type="ECO:0000313" key="1">
    <source>
        <dbReference type="EMBL" id="RUS79466.1"/>
    </source>
</evidence>
<organism evidence="1 2">
    <name type="scientific">Elysia chlorotica</name>
    <name type="common">Eastern emerald elysia</name>
    <name type="synonym">Sea slug</name>
    <dbReference type="NCBI Taxonomy" id="188477"/>
    <lineage>
        <taxon>Eukaryota</taxon>
        <taxon>Metazoa</taxon>
        <taxon>Spiralia</taxon>
        <taxon>Lophotrochozoa</taxon>
        <taxon>Mollusca</taxon>
        <taxon>Gastropoda</taxon>
        <taxon>Heterobranchia</taxon>
        <taxon>Euthyneura</taxon>
        <taxon>Panpulmonata</taxon>
        <taxon>Sacoglossa</taxon>
        <taxon>Placobranchoidea</taxon>
        <taxon>Plakobranchidae</taxon>
        <taxon>Elysia</taxon>
    </lineage>
</organism>
<gene>
    <name evidence="1" type="ORF">EGW08_012770</name>
</gene>
<reference evidence="1 2" key="1">
    <citation type="submission" date="2019-01" db="EMBL/GenBank/DDBJ databases">
        <title>A draft genome assembly of the solar-powered sea slug Elysia chlorotica.</title>
        <authorList>
            <person name="Cai H."/>
            <person name="Li Q."/>
            <person name="Fang X."/>
            <person name="Li J."/>
            <person name="Curtis N.E."/>
            <person name="Altenburger A."/>
            <person name="Shibata T."/>
            <person name="Feng M."/>
            <person name="Maeda T."/>
            <person name="Schwartz J.A."/>
            <person name="Shigenobu S."/>
            <person name="Lundholm N."/>
            <person name="Nishiyama T."/>
            <person name="Yang H."/>
            <person name="Hasebe M."/>
            <person name="Li S."/>
            <person name="Pierce S.K."/>
            <person name="Wang J."/>
        </authorList>
    </citation>
    <scope>NUCLEOTIDE SEQUENCE [LARGE SCALE GENOMIC DNA]</scope>
    <source>
        <strain evidence="1">EC2010</strain>
        <tissue evidence="1">Whole organism of an adult</tissue>
    </source>
</reference>
<dbReference type="Proteomes" id="UP000271974">
    <property type="component" value="Unassembled WGS sequence"/>
</dbReference>
<comment type="caution">
    <text evidence="1">The sequence shown here is derived from an EMBL/GenBank/DDBJ whole genome shotgun (WGS) entry which is preliminary data.</text>
</comment>
<name>A0A3S1B481_ELYCH</name>
<accession>A0A3S1B481</accession>
<feature type="non-terminal residue" evidence="1">
    <location>
        <position position="69"/>
    </location>
</feature>
<sequence length="69" mass="7336">GSRLHVLAGPGHAHVLRPAPERVVSVTVPDLVTKLLLAGVPGQEKEVVDPLDHVVHLVKLTSLRVAVLE</sequence>
<dbReference type="EMBL" id="RQTK01000449">
    <property type="protein sequence ID" value="RUS79466.1"/>
    <property type="molecule type" value="Genomic_DNA"/>
</dbReference>
<protein>
    <submittedName>
        <fullName evidence="1">Uncharacterized protein</fullName>
    </submittedName>
</protein>
<evidence type="ECO:0000313" key="2">
    <source>
        <dbReference type="Proteomes" id="UP000271974"/>
    </source>
</evidence>
<keyword evidence="2" id="KW-1185">Reference proteome</keyword>
<feature type="non-terminal residue" evidence="1">
    <location>
        <position position="1"/>
    </location>
</feature>